<reference evidence="1 2" key="1">
    <citation type="submission" date="2019-08" db="EMBL/GenBank/DDBJ databases">
        <title>Bacterial whole genome sequence for Glaciihabitans sp. CHu50b-6-2.</title>
        <authorList>
            <person name="Jin L."/>
        </authorList>
    </citation>
    <scope>NUCLEOTIDE SEQUENCE [LARGE SCALE GENOMIC DNA]</scope>
    <source>
        <strain evidence="1 2">CHu50b-6-2</strain>
    </source>
</reference>
<keyword evidence="2" id="KW-1185">Reference proteome</keyword>
<dbReference type="Pfam" id="PF07350">
    <property type="entry name" value="Gig2-like"/>
    <property type="match status" value="1"/>
</dbReference>
<organism evidence="1 2">
    <name type="scientific">Lacisediminihabitans profunda</name>
    <dbReference type="NCBI Taxonomy" id="2594790"/>
    <lineage>
        <taxon>Bacteria</taxon>
        <taxon>Bacillati</taxon>
        <taxon>Actinomycetota</taxon>
        <taxon>Actinomycetes</taxon>
        <taxon>Micrococcales</taxon>
        <taxon>Microbacteriaceae</taxon>
        <taxon>Lacisediminihabitans</taxon>
    </lineage>
</organism>
<dbReference type="PANTHER" id="PTHR30613">
    <property type="entry name" value="UNCHARACTERIZED PROTEIN YBIU-RELATED"/>
    <property type="match status" value="1"/>
</dbReference>
<sequence>MEVAAIVATKERGADVWPVIQFSDIAAGTVSKQQLDLIHRRGCAVVRGQVPVETATAWDRSLVYYVDSNDFEKKYRGPAPDLFGTLAAYRPGDYPISLSA</sequence>
<dbReference type="EMBL" id="VRMG01000082">
    <property type="protein sequence ID" value="TXN26511.1"/>
    <property type="molecule type" value="Genomic_DNA"/>
</dbReference>
<dbReference type="AlphaFoldDB" id="A0A5C8UHH0"/>
<dbReference type="InterPro" id="IPR027443">
    <property type="entry name" value="IPNS-like_sf"/>
</dbReference>
<name>A0A5C8UHH0_9MICO</name>
<evidence type="ECO:0000313" key="1">
    <source>
        <dbReference type="EMBL" id="TXN26511.1"/>
    </source>
</evidence>
<proteinExistence type="predicted"/>
<evidence type="ECO:0000313" key="2">
    <source>
        <dbReference type="Proteomes" id="UP000321379"/>
    </source>
</evidence>
<dbReference type="SUPFAM" id="SSF51197">
    <property type="entry name" value="Clavaminate synthase-like"/>
    <property type="match status" value="1"/>
</dbReference>
<accession>A0A5C8UHH0</accession>
<gene>
    <name evidence="1" type="ORF">FVP33_19150</name>
</gene>
<comment type="caution">
    <text evidence="1">The sequence shown here is derived from an EMBL/GenBank/DDBJ whole genome shotgun (WGS) entry which is preliminary data.</text>
</comment>
<dbReference type="PANTHER" id="PTHR30613:SF1">
    <property type="entry name" value="DUF1479 DOMAIN PROTEIN (AFU_ORTHOLOGUE AFUA_5G09280)"/>
    <property type="match status" value="1"/>
</dbReference>
<feature type="non-terminal residue" evidence="1">
    <location>
        <position position="100"/>
    </location>
</feature>
<dbReference type="Gene3D" id="2.60.120.330">
    <property type="entry name" value="B-lactam Antibiotic, Isopenicillin N Synthase, Chain"/>
    <property type="match status" value="1"/>
</dbReference>
<dbReference type="InterPro" id="IPR010856">
    <property type="entry name" value="Gig2-like"/>
</dbReference>
<dbReference type="Proteomes" id="UP000321379">
    <property type="component" value="Unassembled WGS sequence"/>
</dbReference>
<protein>
    <submittedName>
        <fullName evidence="1">DUF1479 family protein</fullName>
    </submittedName>
</protein>